<dbReference type="PROSITE" id="PS50110">
    <property type="entry name" value="RESPONSE_REGULATORY"/>
    <property type="match status" value="1"/>
</dbReference>
<protein>
    <submittedName>
        <fullName evidence="10">Transcriptional regulator</fullName>
    </submittedName>
</protein>
<dbReference type="InterPro" id="IPR011006">
    <property type="entry name" value="CheY-like_superfamily"/>
</dbReference>
<reference evidence="10 11" key="1">
    <citation type="submission" date="2017-10" db="EMBL/GenBank/DDBJ databases">
        <title>Genomics of the genus Arcobacter.</title>
        <authorList>
            <person name="Perez-Cataluna A."/>
            <person name="Figueras M.J."/>
        </authorList>
    </citation>
    <scope>NUCLEOTIDE SEQUENCE [LARGE SCALE GENOMIC DNA]</scope>
    <source>
        <strain evidence="10 11">CECT 8441</strain>
    </source>
</reference>
<name>A0A4Q1AU93_9BACT</name>
<keyword evidence="4 7" id="KW-0238">DNA-binding</keyword>
<dbReference type="Gene3D" id="3.40.50.2300">
    <property type="match status" value="1"/>
</dbReference>
<evidence type="ECO:0000256" key="3">
    <source>
        <dbReference type="ARBA" id="ARBA00023015"/>
    </source>
</evidence>
<dbReference type="SMART" id="SM00862">
    <property type="entry name" value="Trans_reg_C"/>
    <property type="match status" value="1"/>
</dbReference>
<evidence type="ECO:0000259" key="8">
    <source>
        <dbReference type="PROSITE" id="PS50110"/>
    </source>
</evidence>
<keyword evidence="2" id="KW-0902">Two-component regulatory system</keyword>
<accession>A0A4Q1AU93</accession>
<feature type="DNA-binding region" description="OmpR/PhoB-type" evidence="7">
    <location>
        <begin position="136"/>
        <end position="231"/>
    </location>
</feature>
<dbReference type="AlphaFoldDB" id="A0A4Q1AU93"/>
<dbReference type="PANTHER" id="PTHR48111:SF1">
    <property type="entry name" value="TWO-COMPONENT RESPONSE REGULATOR ORR33"/>
    <property type="match status" value="1"/>
</dbReference>
<dbReference type="Gene3D" id="1.10.10.10">
    <property type="entry name" value="Winged helix-like DNA-binding domain superfamily/Winged helix DNA-binding domain"/>
    <property type="match status" value="1"/>
</dbReference>
<evidence type="ECO:0000256" key="4">
    <source>
        <dbReference type="ARBA" id="ARBA00023125"/>
    </source>
</evidence>
<evidence type="ECO:0000256" key="1">
    <source>
        <dbReference type="ARBA" id="ARBA00022553"/>
    </source>
</evidence>
<keyword evidence="1 6" id="KW-0597">Phosphoprotein</keyword>
<feature type="modified residue" description="4-aspartylphosphate" evidence="6">
    <location>
        <position position="63"/>
    </location>
</feature>
<dbReference type="GO" id="GO:0005829">
    <property type="term" value="C:cytosol"/>
    <property type="evidence" value="ECO:0007669"/>
    <property type="project" value="TreeGrafter"/>
</dbReference>
<dbReference type="OrthoDB" id="5349253at2"/>
<comment type="caution">
    <text evidence="10">The sequence shown here is derived from an EMBL/GenBank/DDBJ whole genome shotgun (WGS) entry which is preliminary data.</text>
</comment>
<dbReference type="GO" id="GO:0032993">
    <property type="term" value="C:protein-DNA complex"/>
    <property type="evidence" value="ECO:0007669"/>
    <property type="project" value="TreeGrafter"/>
</dbReference>
<feature type="domain" description="Response regulatory" evidence="8">
    <location>
        <begin position="14"/>
        <end position="128"/>
    </location>
</feature>
<dbReference type="PROSITE" id="PS51755">
    <property type="entry name" value="OMPR_PHOB"/>
    <property type="match status" value="1"/>
</dbReference>
<dbReference type="CDD" id="cd17536">
    <property type="entry name" value="REC_YesN-like"/>
    <property type="match status" value="1"/>
</dbReference>
<evidence type="ECO:0000256" key="6">
    <source>
        <dbReference type="PROSITE-ProRule" id="PRU00169"/>
    </source>
</evidence>
<dbReference type="InterPro" id="IPR001789">
    <property type="entry name" value="Sig_transdc_resp-reg_receiver"/>
</dbReference>
<evidence type="ECO:0000313" key="11">
    <source>
        <dbReference type="Proteomes" id="UP000289758"/>
    </source>
</evidence>
<sequence length="232" mass="26278">MQTHHSLEILKKLTILYVEDEENIRDNITKVLKLMCNKIFTTSNGLDALNIFNENHIDIILSDINLPKMSGLEFVSKIREKGKRTPAILLSAYTDTPYLLHATKLKLVDYLVKPLDFSQLKEALIKASQEISDEGNFIIKLNNNTQYNISEKVVLKDGKSIKLTGKEIALIELLLKNRNHVVNTLEIKDVIWEDSYEATDSALKAVLNKLRNKIGKDAIKNISGIGYQIITS</sequence>
<proteinExistence type="predicted"/>
<organism evidence="10 11">
    <name type="scientific">Halarcobacter ebronensis</name>
    <dbReference type="NCBI Taxonomy" id="1462615"/>
    <lineage>
        <taxon>Bacteria</taxon>
        <taxon>Pseudomonadati</taxon>
        <taxon>Campylobacterota</taxon>
        <taxon>Epsilonproteobacteria</taxon>
        <taxon>Campylobacterales</taxon>
        <taxon>Arcobacteraceae</taxon>
        <taxon>Halarcobacter</taxon>
    </lineage>
</organism>
<dbReference type="Pfam" id="PF00072">
    <property type="entry name" value="Response_reg"/>
    <property type="match status" value="1"/>
</dbReference>
<dbReference type="SUPFAM" id="SSF52172">
    <property type="entry name" value="CheY-like"/>
    <property type="match status" value="1"/>
</dbReference>
<evidence type="ECO:0000259" key="9">
    <source>
        <dbReference type="PROSITE" id="PS51755"/>
    </source>
</evidence>
<dbReference type="InterPro" id="IPR001867">
    <property type="entry name" value="OmpR/PhoB-type_DNA-bd"/>
</dbReference>
<dbReference type="SMART" id="SM00448">
    <property type="entry name" value="REC"/>
    <property type="match status" value="1"/>
</dbReference>
<keyword evidence="11" id="KW-1185">Reference proteome</keyword>
<dbReference type="Proteomes" id="UP000289758">
    <property type="component" value="Unassembled WGS sequence"/>
</dbReference>
<dbReference type="GO" id="GO:0000156">
    <property type="term" value="F:phosphorelay response regulator activity"/>
    <property type="evidence" value="ECO:0007669"/>
    <property type="project" value="TreeGrafter"/>
</dbReference>
<keyword evidence="5" id="KW-0804">Transcription</keyword>
<dbReference type="GO" id="GO:0000976">
    <property type="term" value="F:transcription cis-regulatory region binding"/>
    <property type="evidence" value="ECO:0007669"/>
    <property type="project" value="TreeGrafter"/>
</dbReference>
<dbReference type="RefSeq" id="WP_129087377.1">
    <property type="nucleotide sequence ID" value="NZ_CP053836.1"/>
</dbReference>
<dbReference type="InterPro" id="IPR039420">
    <property type="entry name" value="WalR-like"/>
</dbReference>
<gene>
    <name evidence="10" type="ORF">CRV07_09000</name>
</gene>
<dbReference type="InterPro" id="IPR036388">
    <property type="entry name" value="WH-like_DNA-bd_sf"/>
</dbReference>
<evidence type="ECO:0000256" key="7">
    <source>
        <dbReference type="PROSITE-ProRule" id="PRU01091"/>
    </source>
</evidence>
<keyword evidence="3" id="KW-0805">Transcription regulation</keyword>
<feature type="domain" description="OmpR/PhoB-type" evidence="9">
    <location>
        <begin position="136"/>
        <end position="231"/>
    </location>
</feature>
<dbReference type="EMBL" id="PDKK01000007">
    <property type="protein sequence ID" value="RXK05143.1"/>
    <property type="molecule type" value="Genomic_DNA"/>
</dbReference>
<dbReference type="CDD" id="cd00383">
    <property type="entry name" value="trans_reg_C"/>
    <property type="match status" value="1"/>
</dbReference>
<evidence type="ECO:0000313" key="10">
    <source>
        <dbReference type="EMBL" id="RXK05143.1"/>
    </source>
</evidence>
<dbReference type="PANTHER" id="PTHR48111">
    <property type="entry name" value="REGULATOR OF RPOS"/>
    <property type="match status" value="1"/>
</dbReference>
<evidence type="ECO:0000256" key="5">
    <source>
        <dbReference type="ARBA" id="ARBA00023163"/>
    </source>
</evidence>
<evidence type="ECO:0000256" key="2">
    <source>
        <dbReference type="ARBA" id="ARBA00023012"/>
    </source>
</evidence>
<dbReference type="Pfam" id="PF00486">
    <property type="entry name" value="Trans_reg_C"/>
    <property type="match status" value="1"/>
</dbReference>
<dbReference type="GO" id="GO:0006355">
    <property type="term" value="P:regulation of DNA-templated transcription"/>
    <property type="evidence" value="ECO:0007669"/>
    <property type="project" value="InterPro"/>
</dbReference>